<organism evidence="1">
    <name type="scientific">marine sediment metagenome</name>
    <dbReference type="NCBI Taxonomy" id="412755"/>
    <lineage>
        <taxon>unclassified sequences</taxon>
        <taxon>metagenomes</taxon>
        <taxon>ecological metagenomes</taxon>
    </lineage>
</organism>
<accession>X1CZE8</accession>
<comment type="caution">
    <text evidence="1">The sequence shown here is derived from an EMBL/GenBank/DDBJ whole genome shotgun (WGS) entry which is preliminary data.</text>
</comment>
<sequence length="290" mass="34183">FSDRVNLLITEDRNIRTKAVELGIDDCVFTIDEFLEKVIAENPEQLDYKVPSVKKEYFGNINLQDEFFDSFKEDYVEYEKWFNKKADETAYICKSDKKVVSLLYLKIETESEPYLDITPMFTPKRRLKISTFKVRLNGFKLGERLLKIVFDNALHLSADEIYVTIFPKQIEQIRLINLLKDFGFHYHGIKESSSGKEEVYVRDFSRKAFVTSPKITYPFMSKKVRKFLVPIYPEYHTNLLPNSILRTESPFDFVENEPFRNAISKVYVSRSLNRDLKIGDIIIFYRTGGY</sequence>
<proteinExistence type="predicted"/>
<dbReference type="EMBL" id="BART01021531">
    <property type="protein sequence ID" value="GAH01400.1"/>
    <property type="molecule type" value="Genomic_DNA"/>
</dbReference>
<evidence type="ECO:0008006" key="2">
    <source>
        <dbReference type="Google" id="ProtNLM"/>
    </source>
</evidence>
<dbReference type="AlphaFoldDB" id="X1CZE8"/>
<feature type="non-terminal residue" evidence="1">
    <location>
        <position position="290"/>
    </location>
</feature>
<dbReference type="Gene3D" id="3.40.630.30">
    <property type="match status" value="1"/>
</dbReference>
<feature type="non-terminal residue" evidence="1">
    <location>
        <position position="1"/>
    </location>
</feature>
<evidence type="ECO:0000313" key="1">
    <source>
        <dbReference type="EMBL" id="GAH01400.1"/>
    </source>
</evidence>
<reference evidence="1" key="1">
    <citation type="journal article" date="2014" name="Front. Microbiol.">
        <title>High frequency of phylogenetically diverse reductive dehalogenase-homologous genes in deep subseafloor sedimentary metagenomes.</title>
        <authorList>
            <person name="Kawai M."/>
            <person name="Futagami T."/>
            <person name="Toyoda A."/>
            <person name="Takaki Y."/>
            <person name="Nishi S."/>
            <person name="Hori S."/>
            <person name="Arai W."/>
            <person name="Tsubouchi T."/>
            <person name="Morono Y."/>
            <person name="Uchiyama I."/>
            <person name="Ito T."/>
            <person name="Fujiyama A."/>
            <person name="Inagaki F."/>
            <person name="Takami H."/>
        </authorList>
    </citation>
    <scope>NUCLEOTIDE SEQUENCE</scope>
    <source>
        <strain evidence="1">Expedition CK06-06</strain>
    </source>
</reference>
<name>X1CZE8_9ZZZZ</name>
<gene>
    <name evidence="1" type="ORF">S01H4_39694</name>
</gene>
<protein>
    <recommendedName>
        <fullName evidence="2">N-acetyltransferase domain-containing protein</fullName>
    </recommendedName>
</protein>